<evidence type="ECO:0008006" key="11">
    <source>
        <dbReference type="Google" id="ProtNLM"/>
    </source>
</evidence>
<dbReference type="Pfam" id="PF01147">
    <property type="entry name" value="Crust_neurohorm"/>
    <property type="match status" value="1"/>
</dbReference>
<evidence type="ECO:0000256" key="6">
    <source>
        <dbReference type="ARBA" id="ARBA00023157"/>
    </source>
</evidence>
<proteinExistence type="inferred from homology"/>
<feature type="chain" id="PRO_5043518640" description="Ion transport peptide" evidence="8">
    <location>
        <begin position="32"/>
        <end position="127"/>
    </location>
</feature>
<evidence type="ECO:0000256" key="5">
    <source>
        <dbReference type="ARBA" id="ARBA00022702"/>
    </source>
</evidence>
<evidence type="ECO:0000256" key="4">
    <source>
        <dbReference type="ARBA" id="ARBA00022685"/>
    </source>
</evidence>
<dbReference type="InterPro" id="IPR001166">
    <property type="entry name" value="Hyperglycemic"/>
</dbReference>
<keyword evidence="6 7" id="KW-1015">Disulfide bond</keyword>
<feature type="disulfide bond" evidence="7">
    <location>
        <begin position="71"/>
        <end position="87"/>
    </location>
</feature>
<dbReference type="GO" id="GO:0007623">
    <property type="term" value="P:circadian rhythm"/>
    <property type="evidence" value="ECO:0007669"/>
    <property type="project" value="TreeGrafter"/>
</dbReference>
<dbReference type="PROSITE" id="PS01250">
    <property type="entry name" value="CHH_MIH_GIH"/>
    <property type="match status" value="1"/>
</dbReference>
<dbReference type="InterPro" id="IPR035957">
    <property type="entry name" value="Crust_neurohorm_sf"/>
</dbReference>
<evidence type="ECO:0000313" key="10">
    <source>
        <dbReference type="Proteomes" id="UP001075354"/>
    </source>
</evidence>
<feature type="signal peptide" evidence="8">
    <location>
        <begin position="1"/>
        <end position="31"/>
    </location>
</feature>
<dbReference type="GO" id="GO:0005576">
    <property type="term" value="C:extracellular region"/>
    <property type="evidence" value="ECO:0007669"/>
    <property type="project" value="UniProtKB-SubCell"/>
</dbReference>
<reference evidence="9" key="1">
    <citation type="submission" date="2022-12" db="EMBL/GenBank/DDBJ databases">
        <title>Chromosome-level genome assembly of the bean flower thrips Megalurothrips usitatus.</title>
        <authorList>
            <person name="Ma L."/>
            <person name="Liu Q."/>
            <person name="Li H."/>
            <person name="Cai W."/>
        </authorList>
    </citation>
    <scope>NUCLEOTIDE SEQUENCE</scope>
    <source>
        <strain evidence="9">Cailab_2022a</strain>
    </source>
</reference>
<organism evidence="9 10">
    <name type="scientific">Megalurothrips usitatus</name>
    <name type="common">bean blossom thrips</name>
    <dbReference type="NCBI Taxonomy" id="439358"/>
    <lineage>
        <taxon>Eukaryota</taxon>
        <taxon>Metazoa</taxon>
        <taxon>Ecdysozoa</taxon>
        <taxon>Arthropoda</taxon>
        <taxon>Hexapoda</taxon>
        <taxon>Insecta</taxon>
        <taxon>Pterygota</taxon>
        <taxon>Neoptera</taxon>
        <taxon>Paraneoptera</taxon>
        <taxon>Thysanoptera</taxon>
        <taxon>Terebrantia</taxon>
        <taxon>Thripoidea</taxon>
        <taxon>Thripidae</taxon>
        <taxon>Megalurothrips</taxon>
    </lineage>
</organism>
<dbReference type="PANTHER" id="PTHR35981:SF2">
    <property type="entry name" value="ION TRANSPORT PEPTIDE, ISOFORM C"/>
    <property type="match status" value="1"/>
</dbReference>
<dbReference type="GO" id="GO:0005184">
    <property type="term" value="F:neuropeptide hormone activity"/>
    <property type="evidence" value="ECO:0007669"/>
    <property type="project" value="InterPro"/>
</dbReference>
<dbReference type="Proteomes" id="UP001075354">
    <property type="component" value="Chromosome 2"/>
</dbReference>
<dbReference type="EMBL" id="JAPTSV010000002">
    <property type="protein sequence ID" value="KAJ1531050.1"/>
    <property type="molecule type" value="Genomic_DNA"/>
</dbReference>
<protein>
    <recommendedName>
        <fullName evidence="11">Ion transport peptide</fullName>
    </recommendedName>
</protein>
<accession>A0AAV7Y3S6</accession>
<evidence type="ECO:0000313" key="9">
    <source>
        <dbReference type="EMBL" id="KAJ1531050.1"/>
    </source>
</evidence>
<feature type="disulfide bond" evidence="7">
    <location>
        <begin position="74"/>
        <end position="100"/>
    </location>
</feature>
<dbReference type="AlphaFoldDB" id="A0AAV7Y3S6"/>
<feature type="disulfide bond" evidence="7">
    <location>
        <begin position="55"/>
        <end position="91"/>
    </location>
</feature>
<evidence type="ECO:0000256" key="7">
    <source>
        <dbReference type="PIRSR" id="PIRSR631098-51"/>
    </source>
</evidence>
<evidence type="ECO:0000256" key="2">
    <source>
        <dbReference type="ARBA" id="ARBA00005447"/>
    </source>
</evidence>
<keyword evidence="5" id="KW-0372">Hormone</keyword>
<keyword evidence="4" id="KW-0165">Cleavage on pair of basic residues</keyword>
<keyword evidence="10" id="KW-1185">Reference proteome</keyword>
<keyword evidence="8" id="KW-0732">Signal</keyword>
<dbReference type="InterPro" id="IPR031098">
    <property type="entry name" value="Crust_neurohorm"/>
</dbReference>
<dbReference type="PRINTS" id="PR00550">
    <property type="entry name" value="HYPRGLYCEMIC"/>
</dbReference>
<dbReference type="InterPro" id="IPR018251">
    <property type="entry name" value="Crust_neurhormone_CS"/>
</dbReference>
<dbReference type="FunFam" id="1.10.2010.10:FF:000001">
    <property type="entry name" value="Ion transport peptide isoform C"/>
    <property type="match status" value="1"/>
</dbReference>
<dbReference type="PRINTS" id="PR00548">
    <property type="entry name" value="HYPRGLYCEMC1"/>
</dbReference>
<sequence>MPPLVVRSWACTLACVALLGCLLSSPTLCSAMVLSHLGPHLGHSLSKRSFFEIECKGVYDKSIFARLDRICEDCYNLYRAPQLHSLCRRNCFTTDYFKGCVESLMMEEEIDNIQIWIKQLHGADPGI</sequence>
<dbReference type="PANTHER" id="PTHR35981">
    <property type="entry name" value="ION TRANSPORT PEPTIDE, ISOFORM C"/>
    <property type="match status" value="1"/>
</dbReference>
<dbReference type="PROSITE" id="PS51257">
    <property type="entry name" value="PROKAR_LIPOPROTEIN"/>
    <property type="match status" value="1"/>
</dbReference>
<evidence type="ECO:0000256" key="1">
    <source>
        <dbReference type="ARBA" id="ARBA00004613"/>
    </source>
</evidence>
<keyword evidence="3" id="KW-0964">Secreted</keyword>
<evidence type="ECO:0000256" key="8">
    <source>
        <dbReference type="SAM" id="SignalP"/>
    </source>
</evidence>
<comment type="caution">
    <text evidence="9">The sequence shown here is derived from an EMBL/GenBank/DDBJ whole genome shotgun (WGS) entry which is preliminary data.</text>
</comment>
<dbReference type="SUPFAM" id="SSF81778">
    <property type="entry name" value="Crustacean CHH/MIH/GIH neurohormone"/>
    <property type="match status" value="1"/>
</dbReference>
<dbReference type="InterPro" id="IPR000346">
    <property type="entry name" value="Hyperglycemic1"/>
</dbReference>
<evidence type="ECO:0000256" key="3">
    <source>
        <dbReference type="ARBA" id="ARBA00022525"/>
    </source>
</evidence>
<comment type="similarity">
    <text evidence="2">Belongs to the arthropod CHH/MIH/GIH/VIH hormone family.</text>
</comment>
<dbReference type="Gene3D" id="1.10.2010.10">
    <property type="entry name" value="Crustacean CHH/MIH/GIH neurohormone"/>
    <property type="match status" value="1"/>
</dbReference>
<name>A0AAV7Y3S6_9NEOP</name>
<comment type="subcellular location">
    <subcellularLocation>
        <location evidence="1">Secreted</location>
    </subcellularLocation>
</comment>
<gene>
    <name evidence="9" type="ORF">ONE63_005880</name>
</gene>